<feature type="binding site" evidence="2">
    <location>
        <position position="113"/>
    </location>
    <ligand>
        <name>L-histidine</name>
        <dbReference type="ChEBI" id="CHEBI:57595"/>
    </ligand>
</feature>
<dbReference type="Proteomes" id="UP001145050">
    <property type="component" value="Unassembled WGS sequence"/>
</dbReference>
<dbReference type="InterPro" id="IPR045864">
    <property type="entry name" value="aa-tRNA-synth_II/BPL/LPL"/>
</dbReference>
<feature type="domain" description="Class II Histidinyl-tRNA synthetase (HisRS)-like catalytic core" evidence="3">
    <location>
        <begin position="16"/>
        <end position="306"/>
    </location>
</feature>
<sequence>MFLPAGSQDEVGNKLNNQARVYEIFRNVTKKRNYQPIATPVVEYATTFTNAYAGMQLNNMLKWFNGDGEIEVLRPDWTTAVARALMKQSSTQQKWTYQGSVFVRDKPGMESRQAGIEVIHASTFYGESECLLTARAFLEELNIEDYLIELGHTGIFDELTAHLQLSDKQLDSLRQAMHDKRKDEVFQLASLHGDTETAEALTGLVEAYGSFDVIDAYEKRWKSNERLLSIIQHIKKLANLLKETGVNDVIVDLGRVKNLPYYCGTMFRGFLKQNGATCFSGGRYDKLYEQFDKGISAVGLAFDVDFLSEQIANEPNQEKVCILATDESLAYAERLRKDYKDSIVDVRYSVESDHSYDVLVKVVRKNNEEWDVVVQ</sequence>
<dbReference type="InterPro" id="IPR004516">
    <property type="entry name" value="HisRS/HisZ"/>
</dbReference>
<organism evidence="4 5">
    <name type="scientific">Terrihalobacillus insolitus</name>
    <dbReference type="NCBI Taxonomy" id="2950438"/>
    <lineage>
        <taxon>Bacteria</taxon>
        <taxon>Bacillati</taxon>
        <taxon>Bacillota</taxon>
        <taxon>Bacilli</taxon>
        <taxon>Bacillales</taxon>
        <taxon>Bacillaceae</taxon>
        <taxon>Terrihalobacillus</taxon>
    </lineage>
</organism>
<evidence type="ECO:0000313" key="5">
    <source>
        <dbReference type="Proteomes" id="UP001145050"/>
    </source>
</evidence>
<feature type="binding site" evidence="2">
    <location>
        <begin position="76"/>
        <end position="78"/>
    </location>
    <ligand>
        <name>L-histidine</name>
        <dbReference type="ChEBI" id="CHEBI:57595"/>
    </ligand>
</feature>
<dbReference type="GO" id="GO:0140096">
    <property type="term" value="F:catalytic activity, acting on a protein"/>
    <property type="evidence" value="ECO:0007669"/>
    <property type="project" value="UniProtKB-ARBA"/>
</dbReference>
<protein>
    <submittedName>
        <fullName evidence="4">ATP phosphoribosyltransferase regulatory subunit</fullName>
    </submittedName>
</protein>
<gene>
    <name evidence="4" type="ORF">NC797_17080</name>
</gene>
<evidence type="ECO:0000256" key="1">
    <source>
        <dbReference type="ARBA" id="ARBA00023102"/>
    </source>
</evidence>
<accession>A0A9X3WX95</accession>
<reference evidence="4" key="1">
    <citation type="submission" date="2022-06" db="EMBL/GenBank/DDBJ databases">
        <title>Aquibacillus sp. a new bacterium isolated from soil saline samples.</title>
        <authorList>
            <person name="Galisteo C."/>
            <person name="De La Haba R."/>
            <person name="Sanchez-Porro C."/>
            <person name="Ventosa A."/>
        </authorList>
    </citation>
    <scope>NUCLEOTIDE SEQUENCE</scope>
    <source>
        <strain evidence="4">3ASR75-11</strain>
    </source>
</reference>
<dbReference type="GO" id="GO:0005737">
    <property type="term" value="C:cytoplasm"/>
    <property type="evidence" value="ECO:0007669"/>
    <property type="project" value="InterPro"/>
</dbReference>
<dbReference type="GO" id="GO:0000105">
    <property type="term" value="P:L-histidine biosynthetic process"/>
    <property type="evidence" value="ECO:0007669"/>
    <property type="project" value="UniProtKB-KW"/>
</dbReference>
<evidence type="ECO:0000313" key="4">
    <source>
        <dbReference type="EMBL" id="MDC3426213.1"/>
    </source>
</evidence>
<dbReference type="EMBL" id="JAMQKB010000034">
    <property type="protein sequence ID" value="MDC3426213.1"/>
    <property type="molecule type" value="Genomic_DNA"/>
</dbReference>
<evidence type="ECO:0000256" key="2">
    <source>
        <dbReference type="PIRSR" id="PIRSR001549-1"/>
    </source>
</evidence>
<keyword evidence="4" id="KW-0808">Transferase</keyword>
<dbReference type="PANTHER" id="PTHR43707:SF6">
    <property type="entry name" value="ATP PHOSPHORIBOSYLTRANSFERASE REGULATORY SUBUNIT"/>
    <property type="match status" value="1"/>
</dbReference>
<dbReference type="InterPro" id="IPR041715">
    <property type="entry name" value="HisRS-like_core"/>
</dbReference>
<evidence type="ECO:0000259" key="3">
    <source>
        <dbReference type="Pfam" id="PF13393"/>
    </source>
</evidence>
<dbReference type="GO" id="GO:0016757">
    <property type="term" value="F:glycosyltransferase activity"/>
    <property type="evidence" value="ECO:0007669"/>
    <property type="project" value="UniProtKB-KW"/>
</dbReference>
<dbReference type="PANTHER" id="PTHR43707">
    <property type="entry name" value="HISTIDYL-TRNA SYNTHETASE"/>
    <property type="match status" value="1"/>
</dbReference>
<keyword evidence="4" id="KW-0328">Glycosyltransferase</keyword>
<dbReference type="PIRSF" id="PIRSF001549">
    <property type="entry name" value="His-tRNA_synth"/>
    <property type="match status" value="1"/>
</dbReference>
<dbReference type="AlphaFoldDB" id="A0A9X3WX95"/>
<keyword evidence="1" id="KW-0028">Amino-acid biosynthesis</keyword>
<feature type="binding site" evidence="2">
    <location>
        <begin position="261"/>
        <end position="262"/>
    </location>
    <ligand>
        <name>L-histidine</name>
        <dbReference type="ChEBI" id="CHEBI:57595"/>
    </ligand>
</feature>
<proteinExistence type="predicted"/>
<keyword evidence="1" id="KW-0368">Histidine biosynthesis</keyword>
<feature type="binding site" evidence="2">
    <location>
        <position position="117"/>
    </location>
    <ligand>
        <name>L-histidine</name>
        <dbReference type="ChEBI" id="CHEBI:57595"/>
    </ligand>
</feature>
<dbReference type="RefSeq" id="WP_272438037.1">
    <property type="nucleotide sequence ID" value="NZ_JAMQKB010000034.1"/>
</dbReference>
<dbReference type="GO" id="GO:0004821">
    <property type="term" value="F:histidine-tRNA ligase activity"/>
    <property type="evidence" value="ECO:0007669"/>
    <property type="project" value="TreeGrafter"/>
</dbReference>
<dbReference type="Gene3D" id="3.30.930.10">
    <property type="entry name" value="Bira Bifunctional Protein, Domain 2"/>
    <property type="match status" value="1"/>
</dbReference>
<name>A0A9X3WX95_9BACI</name>
<dbReference type="SUPFAM" id="SSF55681">
    <property type="entry name" value="Class II aaRS and biotin synthetases"/>
    <property type="match status" value="1"/>
</dbReference>
<comment type="caution">
    <text evidence="4">The sequence shown here is derived from an EMBL/GenBank/DDBJ whole genome shotgun (WGS) entry which is preliminary data.</text>
</comment>
<dbReference type="Pfam" id="PF13393">
    <property type="entry name" value="tRNA-synt_His"/>
    <property type="match status" value="1"/>
</dbReference>
<keyword evidence="5" id="KW-1185">Reference proteome</keyword>
<dbReference type="GO" id="GO:0006427">
    <property type="term" value="P:histidyl-tRNA aminoacylation"/>
    <property type="evidence" value="ECO:0007669"/>
    <property type="project" value="TreeGrafter"/>
</dbReference>